<dbReference type="GO" id="GO:0016705">
    <property type="term" value="F:oxidoreductase activity, acting on paired donors, with incorporation or reduction of molecular oxygen"/>
    <property type="evidence" value="ECO:0007669"/>
    <property type="project" value="InterPro"/>
</dbReference>
<evidence type="ECO:0008006" key="15">
    <source>
        <dbReference type="Google" id="ProtNLM"/>
    </source>
</evidence>
<keyword evidence="6" id="KW-1133">Transmembrane helix</keyword>
<keyword evidence="9 12" id="KW-0503">Monooxygenase</keyword>
<evidence type="ECO:0000256" key="10">
    <source>
        <dbReference type="ARBA" id="ARBA00023136"/>
    </source>
</evidence>
<evidence type="ECO:0000256" key="1">
    <source>
        <dbReference type="ARBA" id="ARBA00004167"/>
    </source>
</evidence>
<dbReference type="InterPro" id="IPR050665">
    <property type="entry name" value="Cytochrome_P450_Monooxygen"/>
</dbReference>
<dbReference type="PROSITE" id="PS00018">
    <property type="entry name" value="EF_HAND_1"/>
    <property type="match status" value="1"/>
</dbReference>
<feature type="binding site" description="axial binding residue" evidence="11">
    <location>
        <position position="455"/>
    </location>
    <ligand>
        <name>heme</name>
        <dbReference type="ChEBI" id="CHEBI:30413"/>
    </ligand>
    <ligandPart>
        <name>Fe</name>
        <dbReference type="ChEBI" id="CHEBI:18248"/>
    </ligandPart>
</feature>
<evidence type="ECO:0000256" key="7">
    <source>
        <dbReference type="ARBA" id="ARBA00023002"/>
    </source>
</evidence>
<comment type="caution">
    <text evidence="13">The sequence shown here is derived from an EMBL/GenBank/DDBJ whole genome shotgun (WGS) entry which is preliminary data.</text>
</comment>
<sequence length="507" mass="57816">MIFLSFIVLCLLLILIKIFHKLWWIPYRMQYLMGLQGIKGPSYIFIHGSTKEISRMRIEAMATPLGLSHAIFSKVQPHIDFWLNRYGKVYLQWIGARAELVVADQELIKEILNNKDGAFQKSDIQSFLKKIFGDGLLSTNGEKWADLRKLANCAFHGESLKGMFPAMISTVEMMLESWKSYEGKEVEVFQEFRLLTSEVISRTAFGSSYMKGKDIFEMLMKLTSIASENLHKVRFSGLSKFLKTGDEIESEMLEKTIRNCIIEIIKEREQNVTSCEESSFGADYLGLLLKSHHDADDSQRISVDDLVDECKTFYVAGQETTNSLLAWTVFLLAIHPDWQEEVRKEVLSLFGHENPNPEGIAKLKTMGMVFNESLRLYPPIIGIMRKVGREIRLGNLILPANLNLFISPLPLHHDPQIWGEDVHQFKPERFSEGVAEATKNNPAAFFPFGMGPRHCVGNKFAITQAKIAFAIILQRYTFTLSPAYVHSPFQFSTLNPRHGIQVILQPL</sequence>
<reference evidence="13" key="1">
    <citation type="journal article" date="2021" name="Front. Plant Sci.">
        <title>Chromosome-Scale Genome Assembly for Chinese Sour Jujube and Insights Into Its Genome Evolution and Domestication Signature.</title>
        <authorList>
            <person name="Shen L.-Y."/>
            <person name="Luo H."/>
            <person name="Wang X.-L."/>
            <person name="Wang X.-M."/>
            <person name="Qiu X.-J."/>
            <person name="Liu H."/>
            <person name="Zhou S.-S."/>
            <person name="Jia K.-H."/>
            <person name="Nie S."/>
            <person name="Bao Y.-T."/>
            <person name="Zhang R.-G."/>
            <person name="Yun Q.-Z."/>
            <person name="Chai Y.-H."/>
            <person name="Lu J.-Y."/>
            <person name="Li Y."/>
            <person name="Zhao S.-W."/>
            <person name="Mao J.-F."/>
            <person name="Jia S.-G."/>
            <person name="Mao Y.-M."/>
        </authorList>
    </citation>
    <scope>NUCLEOTIDE SEQUENCE</scope>
    <source>
        <strain evidence="13">AT0</strain>
        <tissue evidence="13">Leaf</tissue>
    </source>
</reference>
<evidence type="ECO:0000313" key="13">
    <source>
        <dbReference type="EMBL" id="KAH7515815.1"/>
    </source>
</evidence>
<keyword evidence="5 11" id="KW-0479">Metal-binding</keyword>
<dbReference type="AlphaFoldDB" id="A0A978ULW3"/>
<dbReference type="Gene3D" id="1.10.630.10">
    <property type="entry name" value="Cytochrome P450"/>
    <property type="match status" value="1"/>
</dbReference>
<keyword evidence="8 11" id="KW-0408">Iron</keyword>
<dbReference type="InterPro" id="IPR002401">
    <property type="entry name" value="Cyt_P450_E_grp-I"/>
</dbReference>
<keyword evidence="4" id="KW-0812">Transmembrane</keyword>
<accession>A0A978ULW3</accession>
<comment type="subcellular location">
    <subcellularLocation>
        <location evidence="1">Membrane</location>
        <topology evidence="1">Single-pass membrane protein</topology>
    </subcellularLocation>
</comment>
<evidence type="ECO:0000256" key="11">
    <source>
        <dbReference type="PIRSR" id="PIRSR602401-1"/>
    </source>
</evidence>
<proteinExistence type="inferred from homology"/>
<dbReference type="PANTHER" id="PTHR24282">
    <property type="entry name" value="CYTOCHROME P450 FAMILY MEMBER"/>
    <property type="match status" value="1"/>
</dbReference>
<dbReference type="PRINTS" id="PR00385">
    <property type="entry name" value="P450"/>
</dbReference>
<dbReference type="InterPro" id="IPR001128">
    <property type="entry name" value="Cyt_P450"/>
</dbReference>
<dbReference type="EMBL" id="JAEACU010000010">
    <property type="protein sequence ID" value="KAH7515815.1"/>
    <property type="molecule type" value="Genomic_DNA"/>
</dbReference>
<dbReference type="GO" id="GO:0016020">
    <property type="term" value="C:membrane"/>
    <property type="evidence" value="ECO:0007669"/>
    <property type="project" value="UniProtKB-SubCell"/>
</dbReference>
<dbReference type="GO" id="GO:0005506">
    <property type="term" value="F:iron ion binding"/>
    <property type="evidence" value="ECO:0007669"/>
    <property type="project" value="InterPro"/>
</dbReference>
<keyword evidence="10" id="KW-0472">Membrane</keyword>
<evidence type="ECO:0000256" key="12">
    <source>
        <dbReference type="RuleBase" id="RU000461"/>
    </source>
</evidence>
<comment type="cofactor">
    <cofactor evidence="11">
        <name>heme</name>
        <dbReference type="ChEBI" id="CHEBI:30413"/>
    </cofactor>
</comment>
<evidence type="ECO:0000256" key="5">
    <source>
        <dbReference type="ARBA" id="ARBA00022723"/>
    </source>
</evidence>
<dbReference type="PROSITE" id="PS00086">
    <property type="entry name" value="CYTOCHROME_P450"/>
    <property type="match status" value="1"/>
</dbReference>
<name>A0A978ULW3_ZIZJJ</name>
<dbReference type="InterPro" id="IPR017972">
    <property type="entry name" value="Cyt_P450_CS"/>
</dbReference>
<dbReference type="GO" id="GO:0020037">
    <property type="term" value="F:heme binding"/>
    <property type="evidence" value="ECO:0007669"/>
    <property type="project" value="InterPro"/>
</dbReference>
<keyword evidence="3 11" id="KW-0349">Heme</keyword>
<gene>
    <name evidence="13" type="ORF">FEM48_Zijuj10G0066300</name>
</gene>
<keyword evidence="7 12" id="KW-0560">Oxidoreductase</keyword>
<dbReference type="InterPro" id="IPR036396">
    <property type="entry name" value="Cyt_P450_sf"/>
</dbReference>
<evidence type="ECO:0000256" key="8">
    <source>
        <dbReference type="ARBA" id="ARBA00023004"/>
    </source>
</evidence>
<protein>
    <recommendedName>
        <fullName evidence="15">Cytochrome P450 CYP749A22-like</fullName>
    </recommendedName>
</protein>
<evidence type="ECO:0000256" key="4">
    <source>
        <dbReference type="ARBA" id="ARBA00022692"/>
    </source>
</evidence>
<organism evidence="13 14">
    <name type="scientific">Ziziphus jujuba var. spinosa</name>
    <dbReference type="NCBI Taxonomy" id="714518"/>
    <lineage>
        <taxon>Eukaryota</taxon>
        <taxon>Viridiplantae</taxon>
        <taxon>Streptophyta</taxon>
        <taxon>Embryophyta</taxon>
        <taxon>Tracheophyta</taxon>
        <taxon>Spermatophyta</taxon>
        <taxon>Magnoliopsida</taxon>
        <taxon>eudicotyledons</taxon>
        <taxon>Gunneridae</taxon>
        <taxon>Pentapetalae</taxon>
        <taxon>rosids</taxon>
        <taxon>fabids</taxon>
        <taxon>Rosales</taxon>
        <taxon>Rhamnaceae</taxon>
        <taxon>Paliureae</taxon>
        <taxon>Ziziphus</taxon>
    </lineage>
</organism>
<evidence type="ECO:0000256" key="2">
    <source>
        <dbReference type="ARBA" id="ARBA00010617"/>
    </source>
</evidence>
<dbReference type="GO" id="GO:0004497">
    <property type="term" value="F:monooxygenase activity"/>
    <property type="evidence" value="ECO:0007669"/>
    <property type="project" value="UniProtKB-KW"/>
</dbReference>
<dbReference type="PANTHER" id="PTHR24282:SF20">
    <property type="entry name" value="CYTOCHROME P450 CYP749A22-LIKE"/>
    <property type="match status" value="1"/>
</dbReference>
<evidence type="ECO:0000313" key="14">
    <source>
        <dbReference type="Proteomes" id="UP000813462"/>
    </source>
</evidence>
<dbReference type="InterPro" id="IPR018247">
    <property type="entry name" value="EF_Hand_1_Ca_BS"/>
</dbReference>
<evidence type="ECO:0000256" key="6">
    <source>
        <dbReference type="ARBA" id="ARBA00022989"/>
    </source>
</evidence>
<dbReference type="Pfam" id="PF00067">
    <property type="entry name" value="p450"/>
    <property type="match status" value="1"/>
</dbReference>
<dbReference type="Proteomes" id="UP000813462">
    <property type="component" value="Unassembled WGS sequence"/>
</dbReference>
<dbReference type="SUPFAM" id="SSF48264">
    <property type="entry name" value="Cytochrome P450"/>
    <property type="match status" value="1"/>
</dbReference>
<comment type="similarity">
    <text evidence="2 12">Belongs to the cytochrome P450 family.</text>
</comment>
<evidence type="ECO:0000256" key="9">
    <source>
        <dbReference type="ARBA" id="ARBA00023033"/>
    </source>
</evidence>
<evidence type="ECO:0000256" key="3">
    <source>
        <dbReference type="ARBA" id="ARBA00022617"/>
    </source>
</evidence>
<dbReference type="PRINTS" id="PR00463">
    <property type="entry name" value="EP450I"/>
</dbReference>